<gene>
    <name evidence="3" type="ORF">EYB31_13620</name>
</gene>
<evidence type="ECO:0000313" key="3">
    <source>
        <dbReference type="EMBL" id="TBL78540.1"/>
    </source>
</evidence>
<proteinExistence type="inferred from homology"/>
<comment type="similarity">
    <text evidence="1">Belongs to the YciI family.</text>
</comment>
<dbReference type="Gene3D" id="3.30.70.1060">
    <property type="entry name" value="Dimeric alpha+beta barrel"/>
    <property type="match status" value="1"/>
</dbReference>
<dbReference type="PANTHER" id="PTHR37828:SF1">
    <property type="entry name" value="YCII-RELATED DOMAIN-CONTAINING PROTEIN"/>
    <property type="match status" value="1"/>
</dbReference>
<dbReference type="AlphaFoldDB" id="A0A4Q9DUT0"/>
<organism evidence="3 4">
    <name type="scientific">Paenibacillus thalictri</name>
    <dbReference type="NCBI Taxonomy" id="2527873"/>
    <lineage>
        <taxon>Bacteria</taxon>
        <taxon>Bacillati</taxon>
        <taxon>Bacillota</taxon>
        <taxon>Bacilli</taxon>
        <taxon>Bacillales</taxon>
        <taxon>Paenibacillaceae</taxon>
        <taxon>Paenibacillus</taxon>
    </lineage>
</organism>
<dbReference type="PANTHER" id="PTHR37828">
    <property type="entry name" value="GSR2449 PROTEIN"/>
    <property type="match status" value="1"/>
</dbReference>
<accession>A0A4Q9DUT0</accession>
<dbReference type="SUPFAM" id="SSF54909">
    <property type="entry name" value="Dimeric alpha+beta barrel"/>
    <property type="match status" value="1"/>
</dbReference>
<dbReference type="EMBL" id="SIRE01000009">
    <property type="protein sequence ID" value="TBL78540.1"/>
    <property type="molecule type" value="Genomic_DNA"/>
</dbReference>
<dbReference type="OrthoDB" id="162319at2"/>
<protein>
    <recommendedName>
        <fullName evidence="2">YCII-related domain-containing protein</fullName>
    </recommendedName>
</protein>
<comment type="caution">
    <text evidence="3">The sequence shown here is derived from an EMBL/GenBank/DDBJ whole genome shotgun (WGS) entry which is preliminary data.</text>
</comment>
<keyword evidence="4" id="KW-1185">Reference proteome</keyword>
<evidence type="ECO:0000313" key="4">
    <source>
        <dbReference type="Proteomes" id="UP000293142"/>
    </source>
</evidence>
<evidence type="ECO:0000256" key="1">
    <source>
        <dbReference type="ARBA" id="ARBA00007689"/>
    </source>
</evidence>
<feature type="domain" description="YCII-related" evidence="2">
    <location>
        <begin position="5"/>
        <end position="82"/>
    </location>
</feature>
<sequence>MKTFLVFIQRKPGFTGASIPGHREHLTQLREQDRIVLAGGFPDQTGGAYVVKAEDHEAAAKLVELDPMFAENECVYVVKEWNAQ</sequence>
<reference evidence="3 4" key="1">
    <citation type="submission" date="2019-02" db="EMBL/GenBank/DDBJ databases">
        <title>Paenibacillus sp. nov., isolated from surface-sterilized tissue of Thalictrum simplex L.</title>
        <authorList>
            <person name="Tuo L."/>
        </authorList>
    </citation>
    <scope>NUCLEOTIDE SEQUENCE [LARGE SCALE GENOMIC DNA]</scope>
    <source>
        <strain evidence="3 4">N2SHLJ1</strain>
    </source>
</reference>
<dbReference type="InterPro" id="IPR005545">
    <property type="entry name" value="YCII"/>
</dbReference>
<name>A0A4Q9DUT0_9BACL</name>
<dbReference type="InterPro" id="IPR011008">
    <property type="entry name" value="Dimeric_a/b-barrel"/>
</dbReference>
<dbReference type="RefSeq" id="WP_131013896.1">
    <property type="nucleotide sequence ID" value="NZ_SIRE01000009.1"/>
</dbReference>
<evidence type="ECO:0000259" key="2">
    <source>
        <dbReference type="Pfam" id="PF03795"/>
    </source>
</evidence>
<dbReference type="Pfam" id="PF03795">
    <property type="entry name" value="YCII"/>
    <property type="match status" value="1"/>
</dbReference>
<dbReference type="Proteomes" id="UP000293142">
    <property type="component" value="Unassembled WGS sequence"/>
</dbReference>